<evidence type="ECO:0000313" key="2">
    <source>
        <dbReference type="Proteomes" id="UP001320148"/>
    </source>
</evidence>
<evidence type="ECO:0000313" key="1">
    <source>
        <dbReference type="EMBL" id="BCS94370.1"/>
    </source>
</evidence>
<gene>
    <name evidence="1" type="ORF">DSLASN_00020</name>
</gene>
<dbReference type="Proteomes" id="UP001320148">
    <property type="component" value="Chromosome"/>
</dbReference>
<name>A0ABN6EZ82_9BACT</name>
<reference evidence="1 2" key="1">
    <citation type="submission" date="2021-02" db="EMBL/GenBank/DDBJ databases">
        <title>Complete genome of Desulfoluna sp. strain ASN36.</title>
        <authorList>
            <person name="Takahashi A."/>
            <person name="Kojima H."/>
            <person name="Fukui M."/>
        </authorList>
    </citation>
    <scope>NUCLEOTIDE SEQUENCE [LARGE SCALE GENOMIC DNA]</scope>
    <source>
        <strain evidence="1 2">ASN36</strain>
    </source>
</reference>
<protein>
    <submittedName>
        <fullName evidence="1">Uncharacterized protein</fullName>
    </submittedName>
</protein>
<keyword evidence="2" id="KW-1185">Reference proteome</keyword>
<sequence>MLSSSKPVRACDAKKQKLLKDILEKMDQAEVIARGLGIENHEITRLREEGLRELNLRIST</sequence>
<dbReference type="RefSeq" id="WP_236890690.1">
    <property type="nucleotide sequence ID" value="NZ_AP024488.1"/>
</dbReference>
<organism evidence="1 2">
    <name type="scientific">Desulfoluna limicola</name>
    <dbReference type="NCBI Taxonomy" id="2810562"/>
    <lineage>
        <taxon>Bacteria</taxon>
        <taxon>Pseudomonadati</taxon>
        <taxon>Thermodesulfobacteriota</taxon>
        <taxon>Desulfobacteria</taxon>
        <taxon>Desulfobacterales</taxon>
        <taxon>Desulfolunaceae</taxon>
        <taxon>Desulfoluna</taxon>
    </lineage>
</organism>
<proteinExistence type="predicted"/>
<dbReference type="EMBL" id="AP024488">
    <property type="protein sequence ID" value="BCS94370.1"/>
    <property type="molecule type" value="Genomic_DNA"/>
</dbReference>
<accession>A0ABN6EZ82</accession>